<evidence type="ECO:0000313" key="2">
    <source>
        <dbReference type="Proteomes" id="UP001234297"/>
    </source>
</evidence>
<comment type="caution">
    <text evidence="1">The sequence shown here is derived from an EMBL/GenBank/DDBJ whole genome shotgun (WGS) entry which is preliminary data.</text>
</comment>
<gene>
    <name evidence="1" type="ORF">MRB53_004911</name>
</gene>
<sequence>MIEAKDVAARMNVEPAFQEKRIIYRKKQFDENNSKNATQSAEESFTVKPQKSQGRLWLWLWGDLDVAEIINIDVRFSFVEDDACLIAVDPKAAAFITAEVSSQRIEVHQGLAQAIVHDIWGEEGGSGVGGCWVCRSRQWQDV</sequence>
<proteinExistence type="predicted"/>
<accession>A0ACC2MC37</accession>
<organism evidence="1 2">
    <name type="scientific">Persea americana</name>
    <name type="common">Avocado</name>
    <dbReference type="NCBI Taxonomy" id="3435"/>
    <lineage>
        <taxon>Eukaryota</taxon>
        <taxon>Viridiplantae</taxon>
        <taxon>Streptophyta</taxon>
        <taxon>Embryophyta</taxon>
        <taxon>Tracheophyta</taxon>
        <taxon>Spermatophyta</taxon>
        <taxon>Magnoliopsida</taxon>
        <taxon>Magnoliidae</taxon>
        <taxon>Laurales</taxon>
        <taxon>Lauraceae</taxon>
        <taxon>Persea</taxon>
    </lineage>
</organism>
<name>A0ACC2MC37_PERAE</name>
<dbReference type="Proteomes" id="UP001234297">
    <property type="component" value="Chromosome 2"/>
</dbReference>
<evidence type="ECO:0000313" key="1">
    <source>
        <dbReference type="EMBL" id="KAJ8643163.1"/>
    </source>
</evidence>
<keyword evidence="2" id="KW-1185">Reference proteome</keyword>
<reference evidence="1 2" key="1">
    <citation type="journal article" date="2022" name="Hortic Res">
        <title>A haplotype resolved chromosomal level avocado genome allows analysis of novel avocado genes.</title>
        <authorList>
            <person name="Nath O."/>
            <person name="Fletcher S.J."/>
            <person name="Hayward A."/>
            <person name="Shaw L.M."/>
            <person name="Masouleh A.K."/>
            <person name="Furtado A."/>
            <person name="Henry R.J."/>
            <person name="Mitter N."/>
        </authorList>
    </citation>
    <scope>NUCLEOTIDE SEQUENCE [LARGE SCALE GENOMIC DNA]</scope>
    <source>
        <strain evidence="2">cv. Hass</strain>
    </source>
</reference>
<dbReference type="EMBL" id="CM056810">
    <property type="protein sequence ID" value="KAJ8643163.1"/>
    <property type="molecule type" value="Genomic_DNA"/>
</dbReference>
<protein>
    <submittedName>
        <fullName evidence="1">Uncharacterized protein</fullName>
    </submittedName>
</protein>